<dbReference type="InterPro" id="IPR034829">
    <property type="entry name" value="DnaD-like_sf"/>
</dbReference>
<evidence type="ECO:0000256" key="1">
    <source>
        <dbReference type="ARBA" id="ARBA00093462"/>
    </source>
</evidence>
<gene>
    <name evidence="4" type="ORF">CGS46_13300</name>
</gene>
<feature type="domain" description="DnaB/C C-terminal" evidence="3">
    <location>
        <begin position="182"/>
        <end position="224"/>
    </location>
</feature>
<evidence type="ECO:0000256" key="2">
    <source>
        <dbReference type="SAM" id="MobiDB-lite"/>
    </source>
</evidence>
<proteinExistence type="inferred from homology"/>
<sequence>MPELNAFAERMRRNPLSNNAQLLWYKLMDTANRLHWPETFQLDNARIMQMMNVGSRHTAAAARQELVDDGLLEFIAGAKGKPSVYKMLSVAALEEPAEQPEEESREAPDSFLWDVKDDITTYFGYTEALGQELQQIALTLWEEFFPRQQPNQNDVRQVFHRIRVQEKHEDGSWTMSFPQEKKQILAHAFDIAREQGKLNWGYVNGIYQVWSRNGYKTLNEIEESEYRREDRKNGHWGGDHEKA</sequence>
<feature type="region of interest" description="Disordered" evidence="2">
    <location>
        <begin position="224"/>
        <end position="243"/>
    </location>
</feature>
<comment type="caution">
    <text evidence="4">The sequence shown here is derived from an EMBL/GenBank/DDBJ whole genome shotgun (WGS) entry which is preliminary data.</text>
</comment>
<accession>A0A2A6Z809</accession>
<dbReference type="NCBIfam" id="TIGR01446">
    <property type="entry name" value="DnaD_dom"/>
    <property type="match status" value="1"/>
</dbReference>
<dbReference type="AlphaFoldDB" id="A0A2A6Z809"/>
<reference evidence="4 5" key="1">
    <citation type="journal article" date="2017" name="Front. Microbiol.">
        <title>New Insights into the Diversity of the Genus Faecalibacterium.</title>
        <authorList>
            <person name="Benevides L."/>
            <person name="Burman S."/>
            <person name="Martin R."/>
            <person name="Robert V."/>
            <person name="Thomas M."/>
            <person name="Miquel S."/>
            <person name="Chain F."/>
            <person name="Sokol H."/>
            <person name="Bermudez-Humaran L.G."/>
            <person name="Morrison M."/>
            <person name="Langella P."/>
            <person name="Azevedo V.A."/>
            <person name="Chatel J.M."/>
            <person name="Soares S."/>
        </authorList>
    </citation>
    <scope>NUCLEOTIDE SEQUENCE [LARGE SCALE GENOMIC DNA]</scope>
    <source>
        <strain evidence="5">CNCM I-4540</strain>
    </source>
</reference>
<dbReference type="Proteomes" id="UP000220752">
    <property type="component" value="Unassembled WGS sequence"/>
</dbReference>
<dbReference type="Pfam" id="PF07261">
    <property type="entry name" value="DnaB_2"/>
    <property type="match status" value="1"/>
</dbReference>
<comment type="similarity">
    <text evidence="1">Belongs to the DnaB/DnaD family.</text>
</comment>
<evidence type="ECO:0000313" key="4">
    <source>
        <dbReference type="EMBL" id="PDX57491.1"/>
    </source>
</evidence>
<name>A0A2A6Z809_9FIRM</name>
<protein>
    <recommendedName>
        <fullName evidence="3">DnaB/C C-terminal domain-containing protein</fullName>
    </recommendedName>
</protein>
<dbReference type="InterPro" id="IPR006343">
    <property type="entry name" value="DnaB/C_C"/>
</dbReference>
<organism evidence="4 5">
    <name type="scientific">Faecalibacterium langellae</name>
    <dbReference type="NCBI Taxonomy" id="3435293"/>
    <lineage>
        <taxon>Bacteria</taxon>
        <taxon>Bacillati</taxon>
        <taxon>Bacillota</taxon>
        <taxon>Clostridia</taxon>
        <taxon>Eubacteriales</taxon>
        <taxon>Oscillospiraceae</taxon>
        <taxon>Faecalibacterium</taxon>
    </lineage>
</organism>
<keyword evidence="5" id="KW-1185">Reference proteome</keyword>
<evidence type="ECO:0000313" key="5">
    <source>
        <dbReference type="Proteomes" id="UP000220752"/>
    </source>
</evidence>
<evidence type="ECO:0000259" key="3">
    <source>
        <dbReference type="Pfam" id="PF07261"/>
    </source>
</evidence>
<dbReference type="EMBL" id="NMTQ01000037">
    <property type="protein sequence ID" value="PDX57491.1"/>
    <property type="molecule type" value="Genomic_DNA"/>
</dbReference>
<dbReference type="Gene3D" id="1.10.10.630">
    <property type="entry name" value="DnaD domain-like"/>
    <property type="match status" value="1"/>
</dbReference>
<dbReference type="SUPFAM" id="SSF158499">
    <property type="entry name" value="DnaD domain-like"/>
    <property type="match status" value="1"/>
</dbReference>